<protein>
    <recommendedName>
        <fullName evidence="12">Cation-transporting P-type ATPase C-terminal domain-containing protein</fullName>
    </recommendedName>
</protein>
<evidence type="ECO:0000256" key="9">
    <source>
        <dbReference type="SAM" id="Phobius"/>
    </source>
</evidence>
<dbReference type="Pfam" id="PF00702">
    <property type="entry name" value="Hydrolase"/>
    <property type="match status" value="1"/>
</dbReference>
<organism evidence="10 11">
    <name type="scientific">Phytohabitans suffuscus</name>
    <dbReference type="NCBI Taxonomy" id="624315"/>
    <lineage>
        <taxon>Bacteria</taxon>
        <taxon>Bacillati</taxon>
        <taxon>Actinomycetota</taxon>
        <taxon>Actinomycetes</taxon>
        <taxon>Micromonosporales</taxon>
        <taxon>Micromonosporaceae</taxon>
    </lineage>
</organism>
<keyword evidence="9" id="KW-1133">Transmembrane helix</keyword>
<dbReference type="GO" id="GO:0016020">
    <property type="term" value="C:membrane"/>
    <property type="evidence" value="ECO:0007669"/>
    <property type="project" value="UniProtKB-SubCell"/>
</dbReference>
<keyword evidence="11" id="KW-1185">Reference proteome</keyword>
<feature type="transmembrane region" description="Helical" evidence="9">
    <location>
        <begin position="105"/>
        <end position="123"/>
    </location>
</feature>
<keyword evidence="9" id="KW-0472">Membrane</keyword>
<dbReference type="InterPro" id="IPR023214">
    <property type="entry name" value="HAD_sf"/>
</dbReference>
<dbReference type="PRINTS" id="PR00119">
    <property type="entry name" value="CATATPASE"/>
</dbReference>
<evidence type="ECO:0000256" key="2">
    <source>
        <dbReference type="ARBA" id="ARBA00006024"/>
    </source>
</evidence>
<dbReference type="PANTHER" id="PTHR43079">
    <property type="entry name" value="PROBABLE CADMIUM/ZINC-TRANSPORTING ATPASE HMA1"/>
    <property type="match status" value="1"/>
</dbReference>
<reference evidence="10 11" key="2">
    <citation type="submission" date="2020-03" db="EMBL/GenBank/DDBJ databases">
        <authorList>
            <person name="Ichikawa N."/>
            <person name="Kimura A."/>
            <person name="Kitahashi Y."/>
            <person name="Uohara A."/>
        </authorList>
    </citation>
    <scope>NUCLEOTIDE SEQUENCE [LARGE SCALE GENOMIC DNA]</scope>
    <source>
        <strain evidence="10 11">NBRC 105367</strain>
    </source>
</reference>
<keyword evidence="9" id="KW-0812">Transmembrane</keyword>
<dbReference type="GO" id="GO:0046872">
    <property type="term" value="F:metal ion binding"/>
    <property type="evidence" value="ECO:0007669"/>
    <property type="project" value="UniProtKB-KW"/>
</dbReference>
<evidence type="ECO:0000256" key="8">
    <source>
        <dbReference type="SAM" id="MobiDB-lite"/>
    </source>
</evidence>
<gene>
    <name evidence="10" type="ORF">Psuf_060500</name>
</gene>
<name>A0A6F8YRF9_9ACTN</name>
<evidence type="ECO:0000256" key="3">
    <source>
        <dbReference type="ARBA" id="ARBA00022723"/>
    </source>
</evidence>
<accession>A0A6F8YRF9</accession>
<dbReference type="KEGG" id="psuu:Psuf_060500"/>
<keyword evidence="6" id="KW-0460">Magnesium</keyword>
<keyword evidence="3" id="KW-0479">Metal-binding</keyword>
<evidence type="ECO:0000256" key="4">
    <source>
        <dbReference type="ARBA" id="ARBA00022741"/>
    </source>
</evidence>
<proteinExistence type="inferred from homology"/>
<comment type="similarity">
    <text evidence="2">Belongs to the cation transport ATPase (P-type) (TC 3.A.3) family. Type IB subfamily.</text>
</comment>
<keyword evidence="5" id="KW-0067">ATP-binding</keyword>
<evidence type="ECO:0000256" key="5">
    <source>
        <dbReference type="ARBA" id="ARBA00022840"/>
    </source>
</evidence>
<dbReference type="InterPro" id="IPR036412">
    <property type="entry name" value="HAD-like_sf"/>
</dbReference>
<dbReference type="NCBIfam" id="TIGR01494">
    <property type="entry name" value="ATPase_P-type"/>
    <property type="match status" value="1"/>
</dbReference>
<keyword evidence="4" id="KW-0547">Nucleotide-binding</keyword>
<dbReference type="PANTHER" id="PTHR43079:SF1">
    <property type="entry name" value="CADMIUM_ZINC-TRANSPORTING ATPASE HMA1, CHLOROPLASTIC-RELATED"/>
    <property type="match status" value="1"/>
</dbReference>
<dbReference type="SUPFAM" id="SSF56784">
    <property type="entry name" value="HAD-like"/>
    <property type="match status" value="1"/>
</dbReference>
<evidence type="ECO:0000256" key="7">
    <source>
        <dbReference type="ARBA" id="ARBA00022967"/>
    </source>
</evidence>
<evidence type="ECO:0000256" key="6">
    <source>
        <dbReference type="ARBA" id="ARBA00022842"/>
    </source>
</evidence>
<keyword evidence="7" id="KW-1278">Translocase</keyword>
<dbReference type="PRINTS" id="PR00120">
    <property type="entry name" value="HATPASE"/>
</dbReference>
<dbReference type="InterPro" id="IPR001757">
    <property type="entry name" value="P_typ_ATPase"/>
</dbReference>
<comment type="subcellular location">
    <subcellularLocation>
        <location evidence="1">Membrane</location>
        <topology evidence="1">Multi-pass membrane protein</topology>
    </subcellularLocation>
</comment>
<evidence type="ECO:0000256" key="1">
    <source>
        <dbReference type="ARBA" id="ARBA00004141"/>
    </source>
</evidence>
<dbReference type="GO" id="GO:0005524">
    <property type="term" value="F:ATP binding"/>
    <property type="evidence" value="ECO:0007669"/>
    <property type="project" value="UniProtKB-KW"/>
</dbReference>
<dbReference type="Proteomes" id="UP000503011">
    <property type="component" value="Chromosome"/>
</dbReference>
<dbReference type="Gene3D" id="3.40.50.1000">
    <property type="entry name" value="HAD superfamily/HAD-like"/>
    <property type="match status" value="1"/>
</dbReference>
<dbReference type="AlphaFoldDB" id="A0A6F8YRF9"/>
<dbReference type="GO" id="GO:0016887">
    <property type="term" value="F:ATP hydrolysis activity"/>
    <property type="evidence" value="ECO:0007669"/>
    <property type="project" value="InterPro"/>
</dbReference>
<feature type="region of interest" description="Disordered" evidence="8">
    <location>
        <begin position="161"/>
        <end position="180"/>
    </location>
</feature>
<dbReference type="RefSeq" id="WP_332108143.1">
    <property type="nucleotide sequence ID" value="NZ_AP022871.1"/>
</dbReference>
<reference evidence="10 11" key="1">
    <citation type="submission" date="2020-03" db="EMBL/GenBank/DDBJ databases">
        <title>Whole genome shotgun sequence of Phytohabitans suffuscus NBRC 105367.</title>
        <authorList>
            <person name="Komaki H."/>
            <person name="Tamura T."/>
        </authorList>
    </citation>
    <scope>NUCLEOTIDE SEQUENCE [LARGE SCALE GENOMIC DNA]</scope>
    <source>
        <strain evidence="10 11">NBRC 105367</strain>
    </source>
</reference>
<dbReference type="EMBL" id="AP022871">
    <property type="protein sequence ID" value="BCB88737.1"/>
    <property type="molecule type" value="Genomic_DNA"/>
</dbReference>
<evidence type="ECO:0000313" key="10">
    <source>
        <dbReference type="EMBL" id="BCB88737.1"/>
    </source>
</evidence>
<evidence type="ECO:0000313" key="11">
    <source>
        <dbReference type="Proteomes" id="UP000503011"/>
    </source>
</evidence>
<sequence length="180" mass="18860">MLLTGDNAGAARRLADAAGINDVHAELLPQDKVDRVRALQANGHRVLLVGDGVNDAPALATADLGIAMGRHGSDLALTTADAVLVRDDLTALPTLIALSRRARRLVTANLCIAAAFITVLVTWDLLGHLPLPLGVAGHEGSTVIVGLNGLRLLADTAWRRASRHSTTTTPTEPTHRSSAR</sequence>
<evidence type="ECO:0008006" key="12">
    <source>
        <dbReference type="Google" id="ProtNLM"/>
    </source>
</evidence>
<dbReference type="InterPro" id="IPR051949">
    <property type="entry name" value="Cation_Transport_ATPase"/>
</dbReference>